<evidence type="ECO:0000256" key="1">
    <source>
        <dbReference type="SAM" id="MobiDB-lite"/>
    </source>
</evidence>
<name>A0ABN8HRM8_9NEOP</name>
<dbReference type="EMBL" id="OW152813">
    <property type="protein sequence ID" value="CAH2036168.1"/>
    <property type="molecule type" value="Genomic_DNA"/>
</dbReference>
<evidence type="ECO:0000313" key="3">
    <source>
        <dbReference type="Proteomes" id="UP000837857"/>
    </source>
</evidence>
<reference evidence="2" key="1">
    <citation type="submission" date="2022-03" db="EMBL/GenBank/DDBJ databases">
        <authorList>
            <person name="Martin H S."/>
        </authorList>
    </citation>
    <scope>NUCLEOTIDE SEQUENCE</scope>
</reference>
<accession>A0ABN8HRM8</accession>
<protein>
    <submittedName>
        <fullName evidence="2">Uncharacterized protein</fullName>
    </submittedName>
</protein>
<organism evidence="2 3">
    <name type="scientific">Iphiclides podalirius</name>
    <name type="common">scarce swallowtail</name>
    <dbReference type="NCBI Taxonomy" id="110791"/>
    <lineage>
        <taxon>Eukaryota</taxon>
        <taxon>Metazoa</taxon>
        <taxon>Ecdysozoa</taxon>
        <taxon>Arthropoda</taxon>
        <taxon>Hexapoda</taxon>
        <taxon>Insecta</taxon>
        <taxon>Pterygota</taxon>
        <taxon>Neoptera</taxon>
        <taxon>Endopterygota</taxon>
        <taxon>Lepidoptera</taxon>
        <taxon>Glossata</taxon>
        <taxon>Ditrysia</taxon>
        <taxon>Papilionoidea</taxon>
        <taxon>Papilionidae</taxon>
        <taxon>Papilioninae</taxon>
        <taxon>Iphiclides</taxon>
    </lineage>
</organism>
<evidence type="ECO:0000313" key="2">
    <source>
        <dbReference type="EMBL" id="CAH2036168.1"/>
    </source>
</evidence>
<dbReference type="Proteomes" id="UP000837857">
    <property type="component" value="Chromosome 1"/>
</dbReference>
<feature type="non-terminal residue" evidence="2">
    <location>
        <position position="1"/>
    </location>
</feature>
<keyword evidence="3" id="KW-1185">Reference proteome</keyword>
<feature type="region of interest" description="Disordered" evidence="1">
    <location>
        <begin position="1"/>
        <end position="29"/>
    </location>
</feature>
<proteinExistence type="predicted"/>
<sequence length="78" mass="8358">MPNSQRAHIMQAYESAPKRSSNLNPPPPSLPRPYPCATLCALGRCSRFQARDASNECGLTIDRRKSLGGARGPAPAPP</sequence>
<gene>
    <name evidence="2" type="ORF">IPOD504_LOCUS874</name>
</gene>